<comment type="cofactor">
    <cofactor evidence="1">
        <name>[4Fe-4S] cluster</name>
        <dbReference type="ChEBI" id="CHEBI:49883"/>
    </cofactor>
</comment>
<evidence type="ECO:0000256" key="1">
    <source>
        <dbReference type="ARBA" id="ARBA00001966"/>
    </source>
</evidence>
<dbReference type="CDD" id="cd01335">
    <property type="entry name" value="Radical_SAM"/>
    <property type="match status" value="1"/>
</dbReference>
<dbReference type="PROSITE" id="PS51918">
    <property type="entry name" value="RADICAL_SAM"/>
    <property type="match status" value="1"/>
</dbReference>
<keyword evidence="8" id="KW-1185">Reference proteome</keyword>
<dbReference type="Proteomes" id="UP000306229">
    <property type="component" value="Chromosome"/>
</dbReference>
<dbReference type="KEGG" id="fbe:FF125_09645"/>
<dbReference type="EMBL" id="CP040749">
    <property type="protein sequence ID" value="QCX38683.1"/>
    <property type="molecule type" value="Genomic_DNA"/>
</dbReference>
<evidence type="ECO:0000256" key="4">
    <source>
        <dbReference type="ARBA" id="ARBA00023004"/>
    </source>
</evidence>
<organism evidence="7 8">
    <name type="scientific">Aureibaculum algae</name>
    <dbReference type="NCBI Taxonomy" id="2584122"/>
    <lineage>
        <taxon>Bacteria</taxon>
        <taxon>Pseudomonadati</taxon>
        <taxon>Bacteroidota</taxon>
        <taxon>Flavobacteriia</taxon>
        <taxon>Flavobacteriales</taxon>
        <taxon>Flavobacteriaceae</taxon>
        <taxon>Aureibaculum</taxon>
    </lineage>
</organism>
<feature type="domain" description="Radical SAM core" evidence="6">
    <location>
        <begin position="21"/>
        <end position="227"/>
    </location>
</feature>
<dbReference type="OrthoDB" id="9808591at2"/>
<dbReference type="GO" id="GO:0046872">
    <property type="term" value="F:metal ion binding"/>
    <property type="evidence" value="ECO:0007669"/>
    <property type="project" value="UniProtKB-KW"/>
</dbReference>
<dbReference type="GO" id="GO:0051536">
    <property type="term" value="F:iron-sulfur cluster binding"/>
    <property type="evidence" value="ECO:0007669"/>
    <property type="project" value="UniProtKB-KW"/>
</dbReference>
<dbReference type="InterPro" id="IPR058240">
    <property type="entry name" value="rSAM_sf"/>
</dbReference>
<dbReference type="RefSeq" id="WP_138949575.1">
    <property type="nucleotide sequence ID" value="NZ_CP040749.1"/>
</dbReference>
<dbReference type="PANTHER" id="PTHR11228:SF7">
    <property type="entry name" value="PQQA PEPTIDE CYCLASE"/>
    <property type="match status" value="1"/>
</dbReference>
<gene>
    <name evidence="7" type="ORF">FF125_09645</name>
</gene>
<dbReference type="Pfam" id="PF04055">
    <property type="entry name" value="Radical_SAM"/>
    <property type="match status" value="1"/>
</dbReference>
<dbReference type="InterPro" id="IPR007197">
    <property type="entry name" value="rSAM"/>
</dbReference>
<keyword evidence="4" id="KW-0408">Iron</keyword>
<evidence type="ECO:0000256" key="5">
    <source>
        <dbReference type="ARBA" id="ARBA00023014"/>
    </source>
</evidence>
<dbReference type="InterPro" id="IPR050377">
    <property type="entry name" value="Radical_SAM_PqqE_MftC-like"/>
</dbReference>
<accession>A0A5B7TTY1</accession>
<dbReference type="SUPFAM" id="SSF102114">
    <property type="entry name" value="Radical SAM enzymes"/>
    <property type="match status" value="1"/>
</dbReference>
<name>A0A5B7TTY1_9FLAO</name>
<proteinExistence type="predicted"/>
<evidence type="ECO:0000256" key="2">
    <source>
        <dbReference type="ARBA" id="ARBA00022691"/>
    </source>
</evidence>
<dbReference type="Gene3D" id="3.20.20.70">
    <property type="entry name" value="Aldolase class I"/>
    <property type="match status" value="1"/>
</dbReference>
<dbReference type="InterPro" id="IPR013785">
    <property type="entry name" value="Aldolase_TIM"/>
</dbReference>
<dbReference type="PANTHER" id="PTHR11228">
    <property type="entry name" value="RADICAL SAM DOMAIN PROTEIN"/>
    <property type="match status" value="1"/>
</dbReference>
<dbReference type="AlphaFoldDB" id="A0A5B7TTY1"/>
<keyword evidence="3" id="KW-0479">Metal-binding</keyword>
<sequence>MMTLNTKNSPCERKTRNDNFLDGFRVIHLHPNLSCNLSCKHCYSSSAPGLKKELDSNEIIGFLKYAWEYGFNALSVSGGEPFLYSSLSEVLKESKNIGYKNLVASNGMLLKSERAKNILKDIDLIAVSIDGDELLHDEIRNFKGAYSKMIEGVEILKELDIDFGFIHTLTPKSWDLILWLSKFAKNNGAKLLQLHPLELYGRAKVEMNTTKVDQQLLHKVYILGNFLKSKYYPELLFQLDFLHRDNMVEHPESATYFGTNFNPDKTNLSQALKTVVIDENGTILPISYGFSDKFNIGNINEIAQNIDVFDRFINEKWESLYQLLEDTYFSIVNDKENDLVAWTELIVKNSNSHINIPI</sequence>
<dbReference type="GO" id="GO:0003824">
    <property type="term" value="F:catalytic activity"/>
    <property type="evidence" value="ECO:0007669"/>
    <property type="project" value="InterPro"/>
</dbReference>
<protein>
    <submittedName>
        <fullName evidence="7">Radical SAM protein</fullName>
    </submittedName>
</protein>
<evidence type="ECO:0000259" key="6">
    <source>
        <dbReference type="PROSITE" id="PS51918"/>
    </source>
</evidence>
<dbReference type="SFLD" id="SFLDS00029">
    <property type="entry name" value="Radical_SAM"/>
    <property type="match status" value="1"/>
</dbReference>
<reference evidence="7 8" key="1">
    <citation type="submission" date="2019-05" db="EMBL/GenBank/DDBJ databases">
        <title>Algicella ahnfeltiae gen. nov., sp. nov., a novel marine bacterium of the family Flavobacteriaceae isolated from a red alga.</title>
        <authorList>
            <person name="Nedashkovskaya O.I."/>
            <person name="Kukhlevskiy A.D."/>
            <person name="Kim S.-G."/>
            <person name="Zhukova N.V."/>
            <person name="Mikhailov V.V."/>
        </authorList>
    </citation>
    <scope>NUCLEOTIDE SEQUENCE [LARGE SCALE GENOMIC DNA]</scope>
    <source>
        <strain evidence="7 8">10Alg115</strain>
    </source>
</reference>
<keyword evidence="2" id="KW-0949">S-adenosyl-L-methionine</keyword>
<evidence type="ECO:0000313" key="8">
    <source>
        <dbReference type="Proteomes" id="UP000306229"/>
    </source>
</evidence>
<dbReference type="SFLD" id="SFLDG01067">
    <property type="entry name" value="SPASM/twitch_domain_containing"/>
    <property type="match status" value="1"/>
</dbReference>
<evidence type="ECO:0000256" key="3">
    <source>
        <dbReference type="ARBA" id="ARBA00022723"/>
    </source>
</evidence>
<evidence type="ECO:0000313" key="7">
    <source>
        <dbReference type="EMBL" id="QCX38683.1"/>
    </source>
</evidence>
<keyword evidence="5" id="KW-0411">Iron-sulfur</keyword>